<dbReference type="PANTHER" id="PTHR42736">
    <property type="entry name" value="PROTEIN-GLUTAMINE GAMMA-GLUTAMYLTRANSFERASE"/>
    <property type="match status" value="1"/>
</dbReference>
<dbReference type="EMBL" id="JAGFOA010000003">
    <property type="protein sequence ID" value="MBO3663657.1"/>
    <property type="molecule type" value="Genomic_DNA"/>
</dbReference>
<sequence>MSVTEAPLQELLSSAPVPPRAPEPRRPGGDLALTIGIGVATIAAVFPISRLLEPTWLPAAVLVTGLVLALGWVLRRAGLPGWAAALGELILWILCATVALGDRHALLGVVPTFDVLRGLPGVFARVGDEILNGVAPMQPSHELWWVIVAATGMLGLLVGWVVRGTHLPLLAALLLIIVFVIPQLAVPGDPDLVGAVFLIATILWIVRTEMRVRRPAMEAGPVAATWSVVLGVGSVVVALIAAPLVPLADAIGGGVGRTTSINATLDLGQDLRRPEDVEVLRVRTTAPSAPYLRVATLSRFDGEEWAPDAAGRGSLEFGEIVSDAETEKRTTTIDITRLTSSYLPVTYPATEVQGAVGIWSANPFNRTVFSSSEGTGSLGQRYVVTSEELQPTREQARSVMPRVDESPLFSFDTSQTTEFDLDTMQLPGAPNDAIAQAAREAVGSAANAYDALIAMQSWFRTSGGFRYSLDAPVEEGFDGSGMDAIDRFLEVRAGYCVHFASAFAVMARSIGIPSRVVVGYLPGESTGDRVDDQVVYSVLGSQLHAWPEAYIQGIGWIAFDPTATLGTPTSLRSGETGGPDPSATPGASAAPTPAPTRTIDQDRGDLDNPTSAARAFDPTVLIRTLLIALGVFVLLLVPAVIRVVRWRTRHSAAHRGDAGAAWRELQDLVIDAGFSVDESDSPRVFAARLTREHGVPAATLAPLVEGIERASFAPPTAQAGPDLARALAGARRVLLPAGRERLRAAVMPRSLLVRPRVVER</sequence>
<feature type="transmembrane region" description="Helical" evidence="2">
    <location>
        <begin position="55"/>
        <end position="74"/>
    </location>
</feature>
<comment type="caution">
    <text evidence="4">The sequence shown here is derived from an EMBL/GenBank/DDBJ whole genome shotgun (WGS) entry which is preliminary data.</text>
</comment>
<dbReference type="Pfam" id="PF01841">
    <property type="entry name" value="Transglut_core"/>
    <property type="match status" value="1"/>
</dbReference>
<keyword evidence="2" id="KW-0812">Transmembrane</keyword>
<keyword evidence="5" id="KW-1185">Reference proteome</keyword>
<feature type="domain" description="Transglutaminase-like" evidence="3">
    <location>
        <begin position="488"/>
        <end position="563"/>
    </location>
</feature>
<organism evidence="4 5">
    <name type="scientific">Microbacterium stercoris</name>
    <dbReference type="NCBI Taxonomy" id="2820289"/>
    <lineage>
        <taxon>Bacteria</taxon>
        <taxon>Bacillati</taxon>
        <taxon>Actinomycetota</taxon>
        <taxon>Actinomycetes</taxon>
        <taxon>Micrococcales</taxon>
        <taxon>Microbacteriaceae</taxon>
        <taxon>Microbacterium</taxon>
    </lineage>
</organism>
<feature type="compositionally biased region" description="Low complexity" evidence="1">
    <location>
        <begin position="578"/>
        <end position="598"/>
    </location>
</feature>
<name>A0A939QL31_9MICO</name>
<evidence type="ECO:0000259" key="3">
    <source>
        <dbReference type="SMART" id="SM00460"/>
    </source>
</evidence>
<dbReference type="Proteomes" id="UP000680132">
    <property type="component" value="Unassembled WGS sequence"/>
</dbReference>
<reference evidence="4" key="1">
    <citation type="submission" date="2021-03" db="EMBL/GenBank/DDBJ databases">
        <title>Microbacterium sp. nov., a novel actinobacterium isolated from cow dung.</title>
        <authorList>
            <person name="Zhang L."/>
        </authorList>
    </citation>
    <scope>NUCLEOTIDE SEQUENCE</scope>
    <source>
        <strain evidence="4">NEAU-LLB</strain>
    </source>
</reference>
<dbReference type="InterPro" id="IPR038765">
    <property type="entry name" value="Papain-like_cys_pep_sf"/>
</dbReference>
<dbReference type="SUPFAM" id="SSF54001">
    <property type="entry name" value="Cysteine proteinases"/>
    <property type="match status" value="1"/>
</dbReference>
<feature type="transmembrane region" description="Helical" evidence="2">
    <location>
        <begin position="222"/>
        <end position="245"/>
    </location>
</feature>
<evidence type="ECO:0000313" key="4">
    <source>
        <dbReference type="EMBL" id="MBO3663657.1"/>
    </source>
</evidence>
<feature type="transmembrane region" description="Helical" evidence="2">
    <location>
        <begin position="81"/>
        <end position="101"/>
    </location>
</feature>
<feature type="region of interest" description="Disordered" evidence="1">
    <location>
        <begin position="567"/>
        <end position="611"/>
    </location>
</feature>
<keyword evidence="2" id="KW-1133">Transmembrane helix</keyword>
<feature type="transmembrane region" description="Helical" evidence="2">
    <location>
        <begin position="620"/>
        <end position="641"/>
    </location>
</feature>
<feature type="transmembrane region" description="Helical" evidence="2">
    <location>
        <begin position="31"/>
        <end position="49"/>
    </location>
</feature>
<gene>
    <name evidence="4" type="ORF">J5V96_09025</name>
</gene>
<evidence type="ECO:0000256" key="2">
    <source>
        <dbReference type="SAM" id="Phobius"/>
    </source>
</evidence>
<dbReference type="SMART" id="SM00460">
    <property type="entry name" value="TGc"/>
    <property type="match status" value="1"/>
</dbReference>
<dbReference type="RefSeq" id="WP_208502966.1">
    <property type="nucleotide sequence ID" value="NZ_JAGFOA010000003.1"/>
</dbReference>
<dbReference type="InterPro" id="IPR002931">
    <property type="entry name" value="Transglutaminase-like"/>
</dbReference>
<evidence type="ECO:0000256" key="1">
    <source>
        <dbReference type="SAM" id="MobiDB-lite"/>
    </source>
</evidence>
<dbReference type="InterPro" id="IPR021878">
    <property type="entry name" value="TgpA_N"/>
</dbReference>
<dbReference type="AlphaFoldDB" id="A0A939QL31"/>
<feature type="transmembrane region" description="Helical" evidence="2">
    <location>
        <begin position="143"/>
        <end position="162"/>
    </location>
</feature>
<feature type="transmembrane region" description="Helical" evidence="2">
    <location>
        <begin position="169"/>
        <end position="186"/>
    </location>
</feature>
<evidence type="ECO:0000313" key="5">
    <source>
        <dbReference type="Proteomes" id="UP000680132"/>
    </source>
</evidence>
<keyword evidence="2" id="KW-0472">Membrane</keyword>
<dbReference type="InterPro" id="IPR052901">
    <property type="entry name" value="Bact_TGase-like"/>
</dbReference>
<protein>
    <submittedName>
        <fullName evidence="4">Transglutaminase domain-containing protein</fullName>
    </submittedName>
</protein>
<dbReference type="Pfam" id="PF11992">
    <property type="entry name" value="TgpA_N"/>
    <property type="match status" value="1"/>
</dbReference>
<dbReference type="PANTHER" id="PTHR42736:SF1">
    <property type="entry name" value="PROTEIN-GLUTAMINE GAMMA-GLUTAMYLTRANSFERASE"/>
    <property type="match status" value="1"/>
</dbReference>
<dbReference type="Gene3D" id="3.10.620.30">
    <property type="match status" value="1"/>
</dbReference>
<accession>A0A939QL31</accession>
<proteinExistence type="predicted"/>
<feature type="transmembrane region" description="Helical" evidence="2">
    <location>
        <begin position="192"/>
        <end position="210"/>
    </location>
</feature>